<dbReference type="PROSITE" id="PS51387">
    <property type="entry name" value="FAD_PCMH"/>
    <property type="match status" value="1"/>
</dbReference>
<dbReference type="PANTHER" id="PTHR43762:SF1">
    <property type="entry name" value="D-ARABINONO-1,4-LACTONE OXIDASE"/>
    <property type="match status" value="1"/>
</dbReference>
<dbReference type="Gene3D" id="3.30.465.10">
    <property type="match status" value="1"/>
</dbReference>
<evidence type="ECO:0000259" key="4">
    <source>
        <dbReference type="PROSITE" id="PS51387"/>
    </source>
</evidence>
<dbReference type="InterPro" id="IPR006311">
    <property type="entry name" value="TAT_signal"/>
</dbReference>
<comment type="caution">
    <text evidence="5">The sequence shown here is derived from an EMBL/GenBank/DDBJ whole genome shotgun (WGS) entry which is preliminary data.</text>
</comment>
<dbReference type="NCBIfam" id="TIGR01679">
    <property type="entry name" value="bact_FAD_ox"/>
    <property type="match status" value="1"/>
</dbReference>
<dbReference type="Gene3D" id="1.10.45.10">
    <property type="entry name" value="Vanillyl-alcohol Oxidase, Chain A, domain 4"/>
    <property type="match status" value="1"/>
</dbReference>
<feature type="chain" id="PRO_5030781700" evidence="3">
    <location>
        <begin position="28"/>
        <end position="468"/>
    </location>
</feature>
<dbReference type="InterPro" id="IPR016167">
    <property type="entry name" value="FAD-bd_PCMH_sub1"/>
</dbReference>
<dbReference type="PROSITE" id="PS51318">
    <property type="entry name" value="TAT"/>
    <property type="match status" value="1"/>
</dbReference>
<accession>A0A7X0MXJ1</accession>
<gene>
    <name evidence="5" type="ORF">HNR48_001275</name>
</gene>
<dbReference type="Proteomes" id="UP000528457">
    <property type="component" value="Unassembled WGS sequence"/>
</dbReference>
<evidence type="ECO:0000256" key="3">
    <source>
        <dbReference type="SAM" id="SignalP"/>
    </source>
</evidence>
<dbReference type="GO" id="GO:0071949">
    <property type="term" value="F:FAD binding"/>
    <property type="evidence" value="ECO:0007669"/>
    <property type="project" value="InterPro"/>
</dbReference>
<dbReference type="InterPro" id="IPR007173">
    <property type="entry name" value="ALO_C"/>
</dbReference>
<dbReference type="PIRSF" id="PIRSF000136">
    <property type="entry name" value="LGO_GLO"/>
    <property type="match status" value="1"/>
</dbReference>
<dbReference type="EMBL" id="JACHHT010000001">
    <property type="protein sequence ID" value="MBB6520997.1"/>
    <property type="molecule type" value="Genomic_DNA"/>
</dbReference>
<dbReference type="Pfam" id="PF04030">
    <property type="entry name" value="ALO"/>
    <property type="match status" value="1"/>
</dbReference>
<dbReference type="InterPro" id="IPR036318">
    <property type="entry name" value="FAD-bd_PCMH-like_sf"/>
</dbReference>
<feature type="domain" description="FAD-binding PCMH-type" evidence="4">
    <location>
        <begin position="57"/>
        <end position="224"/>
    </location>
</feature>
<evidence type="ECO:0000256" key="1">
    <source>
        <dbReference type="ARBA" id="ARBA00022827"/>
    </source>
</evidence>
<dbReference type="InParanoid" id="A0A7X0MXJ1"/>
<dbReference type="SUPFAM" id="SSF56176">
    <property type="entry name" value="FAD-binding/transporter-associated domain-like"/>
    <property type="match status" value="1"/>
</dbReference>
<dbReference type="InterPro" id="IPR016169">
    <property type="entry name" value="FAD-bd_PCMH_sub2"/>
</dbReference>
<dbReference type="InterPro" id="IPR016171">
    <property type="entry name" value="Vanillyl_alc_oxidase_C-sub2"/>
</dbReference>
<dbReference type="InterPro" id="IPR010031">
    <property type="entry name" value="FAD_lactone_oxidase-like"/>
</dbReference>
<keyword evidence="2" id="KW-0560">Oxidoreductase</keyword>
<dbReference type="AlphaFoldDB" id="A0A7X0MXJ1"/>
<dbReference type="Gene3D" id="3.30.70.2520">
    <property type="match status" value="1"/>
</dbReference>
<keyword evidence="1" id="KW-0285">Flavoprotein</keyword>
<dbReference type="GO" id="GO:0016020">
    <property type="term" value="C:membrane"/>
    <property type="evidence" value="ECO:0007669"/>
    <property type="project" value="InterPro"/>
</dbReference>
<reference evidence="5 6" key="1">
    <citation type="submission" date="2020-08" db="EMBL/GenBank/DDBJ databases">
        <title>Genomic Encyclopedia of Type Strains, Phase IV (KMG-IV): sequencing the most valuable type-strain genomes for metagenomic binning, comparative biology and taxonomic classification.</title>
        <authorList>
            <person name="Goeker M."/>
        </authorList>
    </citation>
    <scope>NUCLEOTIDE SEQUENCE [LARGE SCALE GENOMIC DNA]</scope>
    <source>
        <strain evidence="5 6">DSM 22368</strain>
    </source>
</reference>
<dbReference type="Pfam" id="PF01565">
    <property type="entry name" value="FAD_binding_4"/>
    <property type="match status" value="1"/>
</dbReference>
<dbReference type="RefSeq" id="WP_166849717.1">
    <property type="nucleotide sequence ID" value="NZ_JAAONY010000001.1"/>
</dbReference>
<dbReference type="InterPro" id="IPR016166">
    <property type="entry name" value="FAD-bd_PCMH"/>
</dbReference>
<evidence type="ECO:0000313" key="5">
    <source>
        <dbReference type="EMBL" id="MBB6520997.1"/>
    </source>
</evidence>
<sequence length="468" mass="52141">MSNRRQFLSALVAGATVAAVNPSISLAASASGSGQAAGEGTAKKKRRIPWRNWSGSQQCYPAARKAPSSLEELQEMVVSAEGIVRPVGAGHSFMPLVPTDDTIISLSRLTGVVDHDTADNSARIWAGTRLGDIGGPLAEHGQALINMPDIDEQSLAGALATATHGTGASLGCMSSYVDGLQLLTANGEIIECNAQENADVFKAAQVGLGALGIVTQVRMRNMPLYRLRRETEWMPVEEILSQVDKLADNNRNFEFYYIPFSGMGFTDVHNITDEPPSRTEEMDQNDGANTLKSIRDWLSWSPKIRELILSSYMNSIDKEVVVANSWENYAKERNVRFNEMEYHLPRENLVPAFKEIRAEVENNFPEVFFPFEVRVVKGDDIWLSPFTDRESCSIAVHRFFQEDFKPLYAAVEPIFKKYGGRPHWGKLNTLSGDELSKLYPRWQDFKTVRQQLDPKGKFLNPYLKGLFA</sequence>
<keyword evidence="6" id="KW-1185">Reference proteome</keyword>
<organism evidence="5 6">
    <name type="scientific">Pseudoteredinibacter isoporae</name>
    <dbReference type="NCBI Taxonomy" id="570281"/>
    <lineage>
        <taxon>Bacteria</taxon>
        <taxon>Pseudomonadati</taxon>
        <taxon>Pseudomonadota</taxon>
        <taxon>Gammaproteobacteria</taxon>
        <taxon>Cellvibrionales</taxon>
        <taxon>Cellvibrionaceae</taxon>
        <taxon>Pseudoteredinibacter</taxon>
    </lineage>
</organism>
<dbReference type="PANTHER" id="PTHR43762">
    <property type="entry name" value="L-GULONOLACTONE OXIDASE"/>
    <property type="match status" value="1"/>
</dbReference>
<evidence type="ECO:0000313" key="6">
    <source>
        <dbReference type="Proteomes" id="UP000528457"/>
    </source>
</evidence>
<evidence type="ECO:0000256" key="2">
    <source>
        <dbReference type="ARBA" id="ARBA00023002"/>
    </source>
</evidence>
<protein>
    <submittedName>
        <fullName evidence="5">FAD-linked oxidoreductase</fullName>
    </submittedName>
</protein>
<feature type="signal peptide" evidence="3">
    <location>
        <begin position="1"/>
        <end position="27"/>
    </location>
</feature>
<proteinExistence type="predicted"/>
<keyword evidence="3" id="KW-0732">Signal</keyword>
<name>A0A7X0MXJ1_9GAMM</name>
<dbReference type="InterPro" id="IPR006094">
    <property type="entry name" value="Oxid_FAD_bind_N"/>
</dbReference>
<dbReference type="Gene3D" id="3.30.43.10">
    <property type="entry name" value="Uridine Diphospho-n-acetylenolpyruvylglucosamine Reductase, domain 2"/>
    <property type="match status" value="1"/>
</dbReference>
<keyword evidence="1" id="KW-0274">FAD</keyword>
<dbReference type="GO" id="GO:0003885">
    <property type="term" value="F:D-arabinono-1,4-lactone oxidase activity"/>
    <property type="evidence" value="ECO:0007669"/>
    <property type="project" value="InterPro"/>
</dbReference>